<evidence type="ECO:0000256" key="3">
    <source>
        <dbReference type="ARBA" id="ARBA00024799"/>
    </source>
</evidence>
<dbReference type="GO" id="GO:0050567">
    <property type="term" value="F:glutaminyl-tRNA synthase (glutamine-hydrolyzing) activity"/>
    <property type="evidence" value="ECO:0007669"/>
    <property type="project" value="UniProtKB-UniRule"/>
</dbReference>
<dbReference type="Proteomes" id="UP000050816">
    <property type="component" value="Unassembled WGS sequence"/>
</dbReference>
<proteinExistence type="inferred from homology"/>
<dbReference type="GeneID" id="82933763"/>
<keyword evidence="6" id="KW-0436">Ligase</keyword>
<dbReference type="GO" id="GO:0006412">
    <property type="term" value="P:translation"/>
    <property type="evidence" value="ECO:0007669"/>
    <property type="project" value="UniProtKB-UniRule"/>
</dbReference>
<evidence type="ECO:0000313" key="8">
    <source>
        <dbReference type="Proteomes" id="UP000050816"/>
    </source>
</evidence>
<dbReference type="GO" id="GO:0070681">
    <property type="term" value="P:glutaminyl-tRNAGln biosynthesis via transamidation"/>
    <property type="evidence" value="ECO:0007669"/>
    <property type="project" value="TreeGrafter"/>
</dbReference>
<dbReference type="PANTHER" id="PTHR15004:SF0">
    <property type="entry name" value="GLUTAMYL-TRNA(GLN) AMIDOTRANSFERASE SUBUNIT C, MITOCHONDRIAL"/>
    <property type="match status" value="1"/>
</dbReference>
<evidence type="ECO:0000256" key="1">
    <source>
        <dbReference type="ARBA" id="ARBA00010757"/>
    </source>
</evidence>
<name>A0A0R1U5Q2_9LACO</name>
<evidence type="ECO:0000256" key="6">
    <source>
        <dbReference type="HAMAP-Rule" id="MF_00122"/>
    </source>
</evidence>
<dbReference type="PANTHER" id="PTHR15004">
    <property type="entry name" value="GLUTAMYL-TRNA(GLN) AMIDOTRANSFERASE SUBUNIT C, MITOCHONDRIAL"/>
    <property type="match status" value="1"/>
</dbReference>
<dbReference type="SUPFAM" id="SSF141000">
    <property type="entry name" value="Glu-tRNAGln amidotransferase C subunit"/>
    <property type="match status" value="1"/>
</dbReference>
<comment type="caution">
    <text evidence="7">The sequence shown here is derived from an EMBL/GenBank/DDBJ whole genome shotgun (WGS) entry which is preliminary data.</text>
</comment>
<dbReference type="HAMAP" id="MF_00122">
    <property type="entry name" value="GatC"/>
    <property type="match status" value="1"/>
</dbReference>
<evidence type="ECO:0000256" key="5">
    <source>
        <dbReference type="ARBA" id="ARBA00047913"/>
    </source>
</evidence>
<organism evidence="7 8">
    <name type="scientific">Limosilactobacillus ingluviei DSM 15946</name>
    <dbReference type="NCBI Taxonomy" id="1423760"/>
    <lineage>
        <taxon>Bacteria</taxon>
        <taxon>Bacillati</taxon>
        <taxon>Bacillota</taxon>
        <taxon>Bacilli</taxon>
        <taxon>Lactobacillales</taxon>
        <taxon>Lactobacillaceae</taxon>
        <taxon>Limosilactobacillus</taxon>
    </lineage>
</organism>
<comment type="subunit">
    <text evidence="2 6">Heterotrimer of A, B and C subunits.</text>
</comment>
<dbReference type="GO" id="GO:0050566">
    <property type="term" value="F:asparaginyl-tRNA synthase (glutamine-hydrolyzing) activity"/>
    <property type="evidence" value="ECO:0007669"/>
    <property type="project" value="RHEA"/>
</dbReference>
<evidence type="ECO:0000256" key="2">
    <source>
        <dbReference type="ARBA" id="ARBA00011123"/>
    </source>
</evidence>
<dbReference type="EMBL" id="AZFK01000076">
    <property type="protein sequence ID" value="KRL88573.1"/>
    <property type="molecule type" value="Genomic_DNA"/>
</dbReference>
<reference evidence="7 8" key="1">
    <citation type="journal article" date="2015" name="Genome Announc.">
        <title>Expanding the biotechnology potential of lactobacilli through comparative genomics of 213 strains and associated genera.</title>
        <authorList>
            <person name="Sun Z."/>
            <person name="Harris H.M."/>
            <person name="McCann A."/>
            <person name="Guo C."/>
            <person name="Argimon S."/>
            <person name="Zhang W."/>
            <person name="Yang X."/>
            <person name="Jeffery I.B."/>
            <person name="Cooney J.C."/>
            <person name="Kagawa T.F."/>
            <person name="Liu W."/>
            <person name="Song Y."/>
            <person name="Salvetti E."/>
            <person name="Wrobel A."/>
            <person name="Rasinkangas P."/>
            <person name="Parkhill J."/>
            <person name="Rea M.C."/>
            <person name="O'Sullivan O."/>
            <person name="Ritari J."/>
            <person name="Douillard F.P."/>
            <person name="Paul Ross R."/>
            <person name="Yang R."/>
            <person name="Briner A.E."/>
            <person name="Felis G.E."/>
            <person name="de Vos W.M."/>
            <person name="Barrangou R."/>
            <person name="Klaenhammer T.R."/>
            <person name="Caufield P.W."/>
            <person name="Cui Y."/>
            <person name="Zhang H."/>
            <person name="O'Toole P.W."/>
        </authorList>
    </citation>
    <scope>NUCLEOTIDE SEQUENCE [LARGE SCALE GENOMIC DNA]</scope>
    <source>
        <strain evidence="7 8">DSM 15946</strain>
    </source>
</reference>
<evidence type="ECO:0000313" key="7">
    <source>
        <dbReference type="EMBL" id="KRL88573.1"/>
    </source>
</evidence>
<dbReference type="Pfam" id="PF02686">
    <property type="entry name" value="GatC"/>
    <property type="match status" value="1"/>
</dbReference>
<keyword evidence="6" id="KW-0547">Nucleotide-binding</keyword>
<dbReference type="NCBIfam" id="TIGR00135">
    <property type="entry name" value="gatC"/>
    <property type="match status" value="1"/>
</dbReference>
<keyword evidence="6" id="KW-0648">Protein biosynthesis</keyword>
<dbReference type="Gene3D" id="1.10.20.60">
    <property type="entry name" value="Glu-tRNAGln amidotransferase C subunit, N-terminal domain"/>
    <property type="match status" value="1"/>
</dbReference>
<comment type="function">
    <text evidence="3 6">Allows the formation of correctly charged Asn-tRNA(Asn) or Gln-tRNA(Gln) through the transamidation of misacylated Asp-tRNA(Asn) or Glu-tRNA(Gln) in organisms which lack either or both of asparaginyl-tRNA or glutaminyl-tRNA synthetases. The reaction takes place in the presence of glutamine and ATP through an activated phospho-Asp-tRNA(Asn) or phospho-Glu-tRNA(Gln).</text>
</comment>
<comment type="similarity">
    <text evidence="1 6">Belongs to the GatC family.</text>
</comment>
<accession>A0A0R1U5Q2</accession>
<comment type="catalytic activity">
    <reaction evidence="5 6">
        <text>L-glutamyl-tRNA(Gln) + L-glutamine + ATP + H2O = L-glutaminyl-tRNA(Gln) + L-glutamate + ADP + phosphate + H(+)</text>
        <dbReference type="Rhea" id="RHEA:17521"/>
        <dbReference type="Rhea" id="RHEA-COMP:9681"/>
        <dbReference type="Rhea" id="RHEA-COMP:9684"/>
        <dbReference type="ChEBI" id="CHEBI:15377"/>
        <dbReference type="ChEBI" id="CHEBI:15378"/>
        <dbReference type="ChEBI" id="CHEBI:29985"/>
        <dbReference type="ChEBI" id="CHEBI:30616"/>
        <dbReference type="ChEBI" id="CHEBI:43474"/>
        <dbReference type="ChEBI" id="CHEBI:58359"/>
        <dbReference type="ChEBI" id="CHEBI:78520"/>
        <dbReference type="ChEBI" id="CHEBI:78521"/>
        <dbReference type="ChEBI" id="CHEBI:456216"/>
    </reaction>
</comment>
<protein>
    <recommendedName>
        <fullName evidence="6">Aspartyl/glutamyl-tRNA(Asn/Gln) amidotransferase subunit C</fullName>
        <shortName evidence="6">Asp/Glu-ADT subunit C</shortName>
        <ecNumber evidence="6">6.3.5.-</ecNumber>
    </recommendedName>
</protein>
<evidence type="ECO:0000256" key="4">
    <source>
        <dbReference type="ARBA" id="ARBA00047380"/>
    </source>
</evidence>
<dbReference type="GO" id="GO:0006450">
    <property type="term" value="P:regulation of translational fidelity"/>
    <property type="evidence" value="ECO:0007669"/>
    <property type="project" value="InterPro"/>
</dbReference>
<comment type="catalytic activity">
    <reaction evidence="4 6">
        <text>L-aspartyl-tRNA(Asn) + L-glutamine + ATP + H2O = L-asparaginyl-tRNA(Asn) + L-glutamate + ADP + phosphate + 2 H(+)</text>
        <dbReference type="Rhea" id="RHEA:14513"/>
        <dbReference type="Rhea" id="RHEA-COMP:9674"/>
        <dbReference type="Rhea" id="RHEA-COMP:9677"/>
        <dbReference type="ChEBI" id="CHEBI:15377"/>
        <dbReference type="ChEBI" id="CHEBI:15378"/>
        <dbReference type="ChEBI" id="CHEBI:29985"/>
        <dbReference type="ChEBI" id="CHEBI:30616"/>
        <dbReference type="ChEBI" id="CHEBI:43474"/>
        <dbReference type="ChEBI" id="CHEBI:58359"/>
        <dbReference type="ChEBI" id="CHEBI:78515"/>
        <dbReference type="ChEBI" id="CHEBI:78516"/>
        <dbReference type="ChEBI" id="CHEBI:456216"/>
    </reaction>
</comment>
<dbReference type="EC" id="6.3.5.-" evidence="6"/>
<dbReference type="RefSeq" id="WP_019206012.1">
    <property type="nucleotide sequence ID" value="NZ_AZFK01000076.1"/>
</dbReference>
<sequence>MAEKLGRKAAEHVAELAKLSFTDAELDQFVPQLEATMHLFDDLQQMDTTGVTPMYSPTQEVSVMREDVAVASNQRDALLANAPETEQGLIKVPAIIDESED</sequence>
<dbReference type="InterPro" id="IPR003837">
    <property type="entry name" value="GatC"/>
</dbReference>
<dbReference type="GO" id="GO:0005524">
    <property type="term" value="F:ATP binding"/>
    <property type="evidence" value="ECO:0007669"/>
    <property type="project" value="UniProtKB-KW"/>
</dbReference>
<dbReference type="PATRIC" id="fig|1423760.3.peg.203"/>
<dbReference type="InterPro" id="IPR036113">
    <property type="entry name" value="Asp/Glu-ADT_sf_sub_c"/>
</dbReference>
<dbReference type="AlphaFoldDB" id="A0A0R1U5Q2"/>
<gene>
    <name evidence="6" type="primary">gatC</name>
    <name evidence="7" type="ORF">FC43_GL000187</name>
</gene>
<keyword evidence="6" id="KW-0067">ATP-binding</keyword>